<sequence>MIASEFWEQIHSERTKLLSLLESLSDDQWRTTSLCSAWTVEDVVAHLTAAASTGRWAWISNMLRSGFNTDKHNARLLAKFKGRTPQDTLGRFRGAIANTVAPTADYAAFLGEVVVHGQDIARPLGLELVPDPAGLQEVAGFFASKDFAVNSKTLVKGLRLKASDASFEAGEGPVVRGALLDLVMAMAGRGVYCEALSGEGVPELRRRIERPA</sequence>
<dbReference type="Proteomes" id="UP000502677">
    <property type="component" value="Chromosome"/>
</dbReference>
<evidence type="ECO:0000313" key="3">
    <source>
        <dbReference type="Proteomes" id="UP000502677"/>
    </source>
</evidence>
<organism evidence="2 3">
    <name type="scientific">Leucobacter viscericola</name>
    <dbReference type="NCBI Taxonomy" id="2714935"/>
    <lineage>
        <taxon>Bacteria</taxon>
        <taxon>Bacillati</taxon>
        <taxon>Actinomycetota</taxon>
        <taxon>Actinomycetes</taxon>
        <taxon>Micrococcales</taxon>
        <taxon>Microbacteriaceae</taxon>
        <taxon>Leucobacter</taxon>
    </lineage>
</organism>
<proteinExistence type="predicted"/>
<dbReference type="Pfam" id="PF11716">
    <property type="entry name" value="MDMPI_N"/>
    <property type="match status" value="1"/>
</dbReference>
<keyword evidence="3" id="KW-1185">Reference proteome</keyword>
<reference evidence="2 3" key="1">
    <citation type="submission" date="2020-03" db="EMBL/GenBank/DDBJ databases">
        <title>Leucobacter sp. nov., isolated from beetles.</title>
        <authorList>
            <person name="Hyun D.-W."/>
            <person name="Bae J.-W."/>
        </authorList>
    </citation>
    <scope>NUCLEOTIDE SEQUENCE [LARGE SCALE GENOMIC DNA]</scope>
    <source>
        <strain evidence="2 3">HDW9C</strain>
    </source>
</reference>
<dbReference type="KEGG" id="lvi:G7068_12205"/>
<dbReference type="EMBL" id="CP049863">
    <property type="protein sequence ID" value="QIK63870.1"/>
    <property type="molecule type" value="Genomic_DNA"/>
</dbReference>
<dbReference type="RefSeq" id="WP_166292210.1">
    <property type="nucleotide sequence ID" value="NZ_CP049863.1"/>
</dbReference>
<evidence type="ECO:0000313" key="2">
    <source>
        <dbReference type="EMBL" id="QIK63870.1"/>
    </source>
</evidence>
<evidence type="ECO:0000259" key="1">
    <source>
        <dbReference type="Pfam" id="PF11716"/>
    </source>
</evidence>
<keyword evidence="2" id="KW-0670">Pyruvate</keyword>
<name>A0A6G7XGZ0_9MICO</name>
<feature type="domain" description="Mycothiol-dependent maleylpyruvate isomerase metal-binding" evidence="1">
    <location>
        <begin position="12"/>
        <end position="99"/>
    </location>
</feature>
<dbReference type="InterPro" id="IPR017517">
    <property type="entry name" value="Maleyloyr_isom"/>
</dbReference>
<dbReference type="GO" id="GO:0016853">
    <property type="term" value="F:isomerase activity"/>
    <property type="evidence" value="ECO:0007669"/>
    <property type="project" value="UniProtKB-KW"/>
</dbReference>
<keyword evidence="2" id="KW-0413">Isomerase</keyword>
<accession>A0A6G7XGZ0</accession>
<dbReference type="GO" id="GO:0046872">
    <property type="term" value="F:metal ion binding"/>
    <property type="evidence" value="ECO:0007669"/>
    <property type="project" value="InterPro"/>
</dbReference>
<dbReference type="Gene3D" id="1.20.120.450">
    <property type="entry name" value="dinb family like domain"/>
    <property type="match status" value="1"/>
</dbReference>
<dbReference type="SUPFAM" id="SSF109854">
    <property type="entry name" value="DinB/YfiT-like putative metalloenzymes"/>
    <property type="match status" value="1"/>
</dbReference>
<gene>
    <name evidence="2" type="ORF">G7068_12205</name>
</gene>
<dbReference type="NCBIfam" id="TIGR03083">
    <property type="entry name" value="maleylpyruvate isomerase family mycothiol-dependent enzyme"/>
    <property type="match status" value="1"/>
</dbReference>
<dbReference type="InterPro" id="IPR024344">
    <property type="entry name" value="MDMPI_metal-binding"/>
</dbReference>
<dbReference type="InterPro" id="IPR034660">
    <property type="entry name" value="DinB/YfiT-like"/>
</dbReference>
<dbReference type="AlphaFoldDB" id="A0A6G7XGZ0"/>
<protein>
    <submittedName>
        <fullName evidence="2">Maleylpyruvate isomerase family mycothiol-dependent enzyme</fullName>
    </submittedName>
</protein>